<organism evidence="7 8">
    <name type="scientific">Rhodotorula mucilaginosa</name>
    <name type="common">Yeast</name>
    <name type="synonym">Rhodotorula rubra</name>
    <dbReference type="NCBI Taxonomy" id="5537"/>
    <lineage>
        <taxon>Eukaryota</taxon>
        <taxon>Fungi</taxon>
        <taxon>Dikarya</taxon>
        <taxon>Basidiomycota</taxon>
        <taxon>Pucciniomycotina</taxon>
        <taxon>Microbotryomycetes</taxon>
        <taxon>Sporidiobolales</taxon>
        <taxon>Sporidiobolaceae</taxon>
        <taxon>Rhodotorula</taxon>
    </lineage>
</organism>
<feature type="domain" description="Vps72/YL1 C-terminal" evidence="6">
    <location>
        <begin position="118"/>
        <end position="147"/>
    </location>
</feature>
<name>A0A9P6W5H0_RHOMI</name>
<keyword evidence="3" id="KW-0804">Transcription</keyword>
<keyword evidence="8" id="KW-1185">Reference proteome</keyword>
<feature type="compositionally biased region" description="Low complexity" evidence="5">
    <location>
        <begin position="1"/>
        <end position="27"/>
    </location>
</feature>
<evidence type="ECO:0000313" key="8">
    <source>
        <dbReference type="Proteomes" id="UP000777482"/>
    </source>
</evidence>
<protein>
    <submittedName>
        <fullName evidence="7">Chromatin-remodeling complex subunit ies6</fullName>
    </submittedName>
</protein>
<evidence type="ECO:0000256" key="5">
    <source>
        <dbReference type="SAM" id="MobiDB-lite"/>
    </source>
</evidence>
<keyword evidence="4" id="KW-0539">Nucleus</keyword>
<dbReference type="InterPro" id="IPR013272">
    <property type="entry name" value="Vps72/YL1_C"/>
</dbReference>
<proteinExistence type="predicted"/>
<evidence type="ECO:0000256" key="3">
    <source>
        <dbReference type="ARBA" id="ARBA00023163"/>
    </source>
</evidence>
<dbReference type="GO" id="GO:0031011">
    <property type="term" value="C:Ino80 complex"/>
    <property type="evidence" value="ECO:0007669"/>
    <property type="project" value="InterPro"/>
</dbReference>
<comment type="subcellular location">
    <subcellularLocation>
        <location evidence="1">Nucleus</location>
    </subcellularLocation>
</comment>
<evidence type="ECO:0000256" key="1">
    <source>
        <dbReference type="ARBA" id="ARBA00004123"/>
    </source>
</evidence>
<evidence type="ECO:0000256" key="4">
    <source>
        <dbReference type="ARBA" id="ARBA00023242"/>
    </source>
</evidence>
<accession>A0A9P6W5H0</accession>
<gene>
    <name evidence="7" type="primary">IES6</name>
    <name evidence="7" type="ORF">C6P46_003220</name>
</gene>
<dbReference type="EMBL" id="PUHQ01000025">
    <property type="protein sequence ID" value="KAG0662715.1"/>
    <property type="molecule type" value="Genomic_DNA"/>
</dbReference>
<comment type="caution">
    <text evidence="7">The sequence shown here is derived from an EMBL/GenBank/DDBJ whole genome shotgun (WGS) entry which is preliminary data.</text>
</comment>
<dbReference type="Proteomes" id="UP000777482">
    <property type="component" value="Unassembled WGS sequence"/>
</dbReference>
<reference evidence="7 8" key="1">
    <citation type="submission" date="2020-11" db="EMBL/GenBank/DDBJ databases">
        <title>Kefir isolates.</title>
        <authorList>
            <person name="Marcisauskas S."/>
            <person name="Kim Y."/>
            <person name="Blasche S."/>
        </authorList>
    </citation>
    <scope>NUCLEOTIDE SEQUENCE [LARGE SCALE GENOMIC DNA]</scope>
    <source>
        <strain evidence="7 8">KR</strain>
    </source>
</reference>
<dbReference type="GO" id="GO:0006338">
    <property type="term" value="P:chromatin remodeling"/>
    <property type="evidence" value="ECO:0007669"/>
    <property type="project" value="InterPro"/>
</dbReference>
<evidence type="ECO:0000259" key="6">
    <source>
        <dbReference type="SMART" id="SM00993"/>
    </source>
</evidence>
<dbReference type="OrthoDB" id="49520at2759"/>
<dbReference type="AlphaFoldDB" id="A0A9P6W5H0"/>
<dbReference type="Pfam" id="PF08265">
    <property type="entry name" value="YL1_C"/>
    <property type="match status" value="1"/>
</dbReference>
<dbReference type="SMART" id="SM00993">
    <property type="entry name" value="YL1_C"/>
    <property type="match status" value="1"/>
</dbReference>
<feature type="region of interest" description="Disordered" evidence="5">
    <location>
        <begin position="1"/>
        <end position="56"/>
    </location>
</feature>
<dbReference type="PANTHER" id="PTHR31200:SF1">
    <property type="entry name" value="INO80 COMPLEX SUBUNIT C"/>
    <property type="match status" value="1"/>
</dbReference>
<dbReference type="PANTHER" id="PTHR31200">
    <property type="entry name" value="INO80 COMPLEX SUBUNIT C"/>
    <property type="match status" value="1"/>
</dbReference>
<evidence type="ECO:0000256" key="2">
    <source>
        <dbReference type="ARBA" id="ARBA00023015"/>
    </source>
</evidence>
<sequence>MQRTSSSSGRSTPAASSSSSSLTAEELSFADTPRPFKNPYYLNRTTAGPGGGGGKRTKALKQIMALERERVDQLLEAKKQQLVAGAGDDAEAQLQQAFHQVVSFASVEAPPSLLPQKRYCDITGLEAKYQDPRSTLRYHNAEVYEVLRTFQPAVIQAYLAVRGQGVVLR</sequence>
<evidence type="ECO:0000313" key="7">
    <source>
        <dbReference type="EMBL" id="KAG0662715.1"/>
    </source>
</evidence>
<keyword evidence="2" id="KW-0805">Transcription regulation</keyword>
<dbReference type="InterPro" id="IPR029525">
    <property type="entry name" value="INO80C/Ies6"/>
</dbReference>